<evidence type="ECO:0000256" key="3">
    <source>
        <dbReference type="ARBA" id="ARBA00022691"/>
    </source>
</evidence>
<dbReference type="InterPro" id="IPR007197">
    <property type="entry name" value="rSAM"/>
</dbReference>
<dbReference type="SUPFAM" id="SSF102114">
    <property type="entry name" value="Radical SAM enzymes"/>
    <property type="match status" value="1"/>
</dbReference>
<reference evidence="8" key="1">
    <citation type="journal article" date="2020" name="mSystems">
        <title>Genome- and Community-Level Interaction Insights into Carbon Utilization and Element Cycling Functions of Hydrothermarchaeota in Hydrothermal Sediment.</title>
        <authorList>
            <person name="Zhou Z."/>
            <person name="Liu Y."/>
            <person name="Xu W."/>
            <person name="Pan J."/>
            <person name="Luo Z.H."/>
            <person name="Li M."/>
        </authorList>
    </citation>
    <scope>NUCLEOTIDE SEQUENCE [LARGE SCALE GENOMIC DNA]</scope>
    <source>
        <strain evidence="8">HyVt-233</strain>
    </source>
</reference>
<feature type="domain" description="Radical SAM core" evidence="7">
    <location>
        <begin position="5"/>
        <end position="240"/>
    </location>
</feature>
<dbReference type="GO" id="GO:0051539">
    <property type="term" value="F:4 iron, 4 sulfur cluster binding"/>
    <property type="evidence" value="ECO:0007669"/>
    <property type="project" value="UniProtKB-KW"/>
</dbReference>
<dbReference type="GO" id="GO:0046872">
    <property type="term" value="F:metal ion binding"/>
    <property type="evidence" value="ECO:0007669"/>
    <property type="project" value="UniProtKB-KW"/>
</dbReference>
<keyword evidence="5" id="KW-0408">Iron</keyword>
<dbReference type="SMART" id="SM00729">
    <property type="entry name" value="Elp3"/>
    <property type="match status" value="1"/>
</dbReference>
<dbReference type="Proteomes" id="UP000886289">
    <property type="component" value="Unassembled WGS sequence"/>
</dbReference>
<dbReference type="Pfam" id="PF04055">
    <property type="entry name" value="Radical_SAM"/>
    <property type="match status" value="1"/>
</dbReference>
<keyword evidence="3" id="KW-0949">S-adenosyl-L-methionine</keyword>
<evidence type="ECO:0000256" key="6">
    <source>
        <dbReference type="ARBA" id="ARBA00023014"/>
    </source>
</evidence>
<dbReference type="InterPro" id="IPR013785">
    <property type="entry name" value="Aldolase_TIM"/>
</dbReference>
<comment type="caution">
    <text evidence="8">The sequence shown here is derived from an EMBL/GenBank/DDBJ whole genome shotgun (WGS) entry which is preliminary data.</text>
</comment>
<dbReference type="SFLD" id="SFLDG01083">
    <property type="entry name" value="Uncharacterised_Radical_SAM_Su"/>
    <property type="match status" value="1"/>
</dbReference>
<dbReference type="EMBL" id="DRBS01000363">
    <property type="protein sequence ID" value="HDD45150.1"/>
    <property type="molecule type" value="Genomic_DNA"/>
</dbReference>
<proteinExistence type="predicted"/>
<evidence type="ECO:0000313" key="8">
    <source>
        <dbReference type="EMBL" id="HDD45150.1"/>
    </source>
</evidence>
<dbReference type="InterPro" id="IPR058240">
    <property type="entry name" value="rSAM_sf"/>
</dbReference>
<dbReference type="GO" id="GO:0003824">
    <property type="term" value="F:catalytic activity"/>
    <property type="evidence" value="ECO:0007669"/>
    <property type="project" value="InterPro"/>
</dbReference>
<gene>
    <name evidence="8" type="ORF">ENG63_09885</name>
</gene>
<accession>A0A7C0Y8I6</accession>
<dbReference type="PANTHER" id="PTHR43787">
    <property type="entry name" value="FEMO COFACTOR BIOSYNTHESIS PROTEIN NIFB-RELATED"/>
    <property type="match status" value="1"/>
</dbReference>
<evidence type="ECO:0000256" key="2">
    <source>
        <dbReference type="ARBA" id="ARBA00022485"/>
    </source>
</evidence>
<keyword evidence="2" id="KW-0004">4Fe-4S</keyword>
<dbReference type="AlphaFoldDB" id="A0A7C0Y8I6"/>
<dbReference type="SFLD" id="SFLDS00029">
    <property type="entry name" value="Radical_SAM"/>
    <property type="match status" value="1"/>
</dbReference>
<evidence type="ECO:0000259" key="7">
    <source>
        <dbReference type="PROSITE" id="PS51918"/>
    </source>
</evidence>
<name>A0A7C0Y8I6_DESA2</name>
<dbReference type="InterPro" id="IPR040084">
    <property type="entry name" value="GTPase_Obg"/>
</dbReference>
<dbReference type="PANTHER" id="PTHR43787:SF11">
    <property type="entry name" value="UPF0026 PROTEIN SLR1464"/>
    <property type="match status" value="1"/>
</dbReference>
<comment type="cofactor">
    <cofactor evidence="1">
        <name>[4Fe-4S] cluster</name>
        <dbReference type="ChEBI" id="CHEBI:49883"/>
    </cofactor>
</comment>
<organism evidence="8">
    <name type="scientific">Desulfofervidus auxilii</name>
    <dbReference type="NCBI Taxonomy" id="1621989"/>
    <lineage>
        <taxon>Bacteria</taxon>
        <taxon>Pseudomonadati</taxon>
        <taxon>Thermodesulfobacteriota</taxon>
        <taxon>Candidatus Desulfofervidia</taxon>
        <taxon>Candidatus Desulfofervidales</taxon>
        <taxon>Candidatus Desulfofervidaceae</taxon>
        <taxon>Candidatus Desulfofervidus</taxon>
    </lineage>
</organism>
<dbReference type="Gene3D" id="3.20.20.70">
    <property type="entry name" value="Aldolase class I"/>
    <property type="match status" value="1"/>
</dbReference>
<protein>
    <submittedName>
        <fullName evidence="8">Radical SAM protein</fullName>
    </submittedName>
</protein>
<sequence>MKYIFGPVPSRRLGFSLGLDLVPFKTCSYDCIYCELGRTTHLSIEPAYYVTAKEILKELEDFFAENHPHIDFITIGGSGEPTLNKHLEEIILSVKALSKVPVAVLTNGSLFWQKDIIKAVSLADVVLPSLDTVSYDTWKRLNRPHPMLKLDKIIEGLKDFRQQYDGKIWLEILFVKGINDNESEIFALKSILNEILPDKIHLNTVVRPPAEANVLALNFEEMKRIKEMIGEKAEIIVDFKGEIIDIETKDIEERLIAILKRRPCTLNDIIYALGVRKTTVIKLLELYERKKRIDSYLYQGQKYYLIR</sequence>
<evidence type="ECO:0000256" key="4">
    <source>
        <dbReference type="ARBA" id="ARBA00022723"/>
    </source>
</evidence>
<keyword evidence="4" id="KW-0479">Metal-binding</keyword>
<dbReference type="InterPro" id="IPR006638">
    <property type="entry name" value="Elp3/MiaA/NifB-like_rSAM"/>
</dbReference>
<evidence type="ECO:0000256" key="5">
    <source>
        <dbReference type="ARBA" id="ARBA00023004"/>
    </source>
</evidence>
<keyword evidence="6" id="KW-0411">Iron-sulfur</keyword>
<evidence type="ECO:0000256" key="1">
    <source>
        <dbReference type="ARBA" id="ARBA00001966"/>
    </source>
</evidence>
<dbReference type="CDD" id="cd01335">
    <property type="entry name" value="Radical_SAM"/>
    <property type="match status" value="1"/>
</dbReference>
<dbReference type="PROSITE" id="PS51918">
    <property type="entry name" value="RADICAL_SAM"/>
    <property type="match status" value="1"/>
</dbReference>